<keyword evidence="5 6" id="KW-0472">Membrane</keyword>
<reference evidence="8" key="1">
    <citation type="journal article" date="2020" name="Stud. Mycol.">
        <title>101 Dothideomycetes genomes: a test case for predicting lifestyles and emergence of pathogens.</title>
        <authorList>
            <person name="Haridas S."/>
            <person name="Albert R."/>
            <person name="Binder M."/>
            <person name="Bloem J."/>
            <person name="Labutti K."/>
            <person name="Salamov A."/>
            <person name="Andreopoulos B."/>
            <person name="Baker S."/>
            <person name="Barry K."/>
            <person name="Bills G."/>
            <person name="Bluhm B."/>
            <person name="Cannon C."/>
            <person name="Castanera R."/>
            <person name="Culley D."/>
            <person name="Daum C."/>
            <person name="Ezra D."/>
            <person name="Gonzalez J."/>
            <person name="Henrissat B."/>
            <person name="Kuo A."/>
            <person name="Liang C."/>
            <person name="Lipzen A."/>
            <person name="Lutzoni F."/>
            <person name="Magnuson J."/>
            <person name="Mondo S."/>
            <person name="Nolan M."/>
            <person name="Ohm R."/>
            <person name="Pangilinan J."/>
            <person name="Park H.-J."/>
            <person name="Ramirez L."/>
            <person name="Alfaro M."/>
            <person name="Sun H."/>
            <person name="Tritt A."/>
            <person name="Yoshinaga Y."/>
            <person name="Zwiers L.-H."/>
            <person name="Turgeon B."/>
            <person name="Goodwin S."/>
            <person name="Spatafora J."/>
            <person name="Crous P."/>
            <person name="Grigoriev I."/>
        </authorList>
    </citation>
    <scope>NUCLEOTIDE SEQUENCE</scope>
    <source>
        <strain evidence="8">ATCC 16933</strain>
    </source>
</reference>
<keyword evidence="4 6" id="KW-1133">Transmembrane helix</keyword>
<feature type="transmembrane region" description="Helical" evidence="6">
    <location>
        <begin position="500"/>
        <end position="518"/>
    </location>
</feature>
<accession>A0A6A6P4A0</accession>
<evidence type="ECO:0000256" key="1">
    <source>
        <dbReference type="ARBA" id="ARBA00004141"/>
    </source>
</evidence>
<gene>
    <name evidence="8" type="ORF">BDY21DRAFT_340600</name>
</gene>
<dbReference type="InterPro" id="IPR011701">
    <property type="entry name" value="MFS"/>
</dbReference>
<dbReference type="GO" id="GO:0022857">
    <property type="term" value="F:transmembrane transporter activity"/>
    <property type="evidence" value="ECO:0007669"/>
    <property type="project" value="InterPro"/>
</dbReference>
<name>A0A6A6P4A0_9PEZI</name>
<dbReference type="Pfam" id="PF07690">
    <property type="entry name" value="MFS_1"/>
    <property type="match status" value="1"/>
</dbReference>
<feature type="transmembrane region" description="Helical" evidence="6">
    <location>
        <begin position="197"/>
        <end position="219"/>
    </location>
</feature>
<evidence type="ECO:0000256" key="4">
    <source>
        <dbReference type="ARBA" id="ARBA00022989"/>
    </source>
</evidence>
<sequence length="552" mass="60187">MLIRPKLSTMTASAEQAPFPTRQLFVLALCRISEPIAFMSIFPYIYFMVKHFDITKDEGLISMYAGMVTSAFAFAEFSTGVLWGRLSDRVGRKPILLTGLAGTGLSMIVFGFAPNFPVAVVARALGGLLNGNIGVLQTTVAEVVTVESHQPCAYSIMPFVWCLGSIIGSGLGGTLAEPVKNYPTIFQPGGVFEQYPFLLPNLVCTFVVICGLIIGFLFLEETHEDFKMRRDLGCETGRWLLVKLLRVRGDSPREKVGYFEETLNLIAEDDEQPPGYQSTESSPRLSCTTPRAQAASKKCPEKSHLTRQTSIWQAFTRQVALNIIAYGILAFHTISFEQLFPVMLSTPDSDVPPSLPFKFLGGFNFSAKTVGIILSAQGIVQMMVQIFVFPVVTRRFGSLATFRSVILLYPFLHFVTPYLSLLPSEIRMAGVYVIVAWKVTAQSLAFPSNNIMINNAAPSKKSLGLLNGVAASAASLSRAFGPTVSGAVQSVGVDLGCAGLAWWVCSLIAAVGAMESLWMRETKRQPTGVQFDDVDVETSLPERLCDSLDSPS</sequence>
<evidence type="ECO:0000256" key="3">
    <source>
        <dbReference type="ARBA" id="ARBA00022692"/>
    </source>
</evidence>
<feature type="domain" description="Major facilitator superfamily (MFS) profile" evidence="7">
    <location>
        <begin position="23"/>
        <end position="524"/>
    </location>
</feature>
<feature type="transmembrane region" description="Helical" evidence="6">
    <location>
        <begin position="95"/>
        <end position="113"/>
    </location>
</feature>
<dbReference type="PANTHER" id="PTHR23504">
    <property type="entry name" value="MAJOR FACILITATOR SUPERFAMILY DOMAIN-CONTAINING PROTEIN 10"/>
    <property type="match status" value="1"/>
</dbReference>
<feature type="transmembrane region" description="Helical" evidence="6">
    <location>
        <begin position="365"/>
        <end position="388"/>
    </location>
</feature>
<dbReference type="Gene3D" id="1.20.1250.20">
    <property type="entry name" value="MFS general substrate transporter like domains"/>
    <property type="match status" value="1"/>
</dbReference>
<dbReference type="SUPFAM" id="SSF103473">
    <property type="entry name" value="MFS general substrate transporter"/>
    <property type="match status" value="1"/>
</dbReference>
<dbReference type="PROSITE" id="PS50850">
    <property type="entry name" value="MFS"/>
    <property type="match status" value="1"/>
</dbReference>
<keyword evidence="2" id="KW-0813">Transport</keyword>
<dbReference type="EMBL" id="MU001677">
    <property type="protein sequence ID" value="KAF2458572.1"/>
    <property type="molecule type" value="Genomic_DNA"/>
</dbReference>
<dbReference type="GO" id="GO:0016020">
    <property type="term" value="C:membrane"/>
    <property type="evidence" value="ECO:0007669"/>
    <property type="project" value="UniProtKB-SubCell"/>
</dbReference>
<proteinExistence type="predicted"/>
<dbReference type="AlphaFoldDB" id="A0A6A6P4A0"/>
<comment type="subcellular location">
    <subcellularLocation>
        <location evidence="1">Membrane</location>
        <topology evidence="1">Multi-pass membrane protein</topology>
    </subcellularLocation>
</comment>
<keyword evidence="3 6" id="KW-0812">Transmembrane</keyword>
<dbReference type="Proteomes" id="UP000799766">
    <property type="component" value="Unassembled WGS sequence"/>
</dbReference>
<feature type="transmembrane region" description="Helical" evidence="6">
    <location>
        <begin position="323"/>
        <end position="345"/>
    </location>
</feature>
<dbReference type="InterPro" id="IPR020846">
    <property type="entry name" value="MFS_dom"/>
</dbReference>
<evidence type="ECO:0000313" key="8">
    <source>
        <dbReference type="EMBL" id="KAF2458572.1"/>
    </source>
</evidence>
<evidence type="ECO:0000256" key="5">
    <source>
        <dbReference type="ARBA" id="ARBA00023136"/>
    </source>
</evidence>
<feature type="transmembrane region" description="Helical" evidence="6">
    <location>
        <begin position="400"/>
        <end position="419"/>
    </location>
</feature>
<evidence type="ECO:0000259" key="7">
    <source>
        <dbReference type="PROSITE" id="PS50850"/>
    </source>
</evidence>
<keyword evidence="9" id="KW-1185">Reference proteome</keyword>
<feature type="transmembrane region" description="Helical" evidence="6">
    <location>
        <begin position="24"/>
        <end position="49"/>
    </location>
</feature>
<dbReference type="InterPro" id="IPR036259">
    <property type="entry name" value="MFS_trans_sf"/>
</dbReference>
<protein>
    <submittedName>
        <fullName evidence="8">MFS multidrug transporter-like protein</fullName>
    </submittedName>
</protein>
<evidence type="ECO:0000313" key="9">
    <source>
        <dbReference type="Proteomes" id="UP000799766"/>
    </source>
</evidence>
<evidence type="ECO:0000256" key="2">
    <source>
        <dbReference type="ARBA" id="ARBA00022448"/>
    </source>
</evidence>
<organism evidence="8 9">
    <name type="scientific">Lineolata rhizophorae</name>
    <dbReference type="NCBI Taxonomy" id="578093"/>
    <lineage>
        <taxon>Eukaryota</taxon>
        <taxon>Fungi</taxon>
        <taxon>Dikarya</taxon>
        <taxon>Ascomycota</taxon>
        <taxon>Pezizomycotina</taxon>
        <taxon>Dothideomycetes</taxon>
        <taxon>Dothideomycetes incertae sedis</taxon>
        <taxon>Lineolatales</taxon>
        <taxon>Lineolataceae</taxon>
        <taxon>Lineolata</taxon>
    </lineage>
</organism>
<dbReference type="OrthoDB" id="10262656at2759"/>
<feature type="transmembrane region" description="Helical" evidence="6">
    <location>
        <begin position="61"/>
        <end position="83"/>
    </location>
</feature>
<evidence type="ECO:0000256" key="6">
    <source>
        <dbReference type="SAM" id="Phobius"/>
    </source>
</evidence>
<dbReference type="PANTHER" id="PTHR23504:SF15">
    <property type="entry name" value="MAJOR FACILITATOR SUPERFAMILY (MFS) PROFILE DOMAIN-CONTAINING PROTEIN"/>
    <property type="match status" value="1"/>
</dbReference>